<dbReference type="KEGG" id="ohi:H8790_12045"/>
<evidence type="ECO:0000256" key="4">
    <source>
        <dbReference type="ARBA" id="ARBA00023014"/>
    </source>
</evidence>
<dbReference type="AlphaFoldDB" id="A0A7G9B3M4"/>
<dbReference type="GO" id="GO:0046872">
    <property type="term" value="F:metal ion binding"/>
    <property type="evidence" value="ECO:0007669"/>
    <property type="project" value="UniProtKB-KW"/>
</dbReference>
<dbReference type="PANTHER" id="PTHR11228">
    <property type="entry name" value="RADICAL SAM DOMAIN PROTEIN"/>
    <property type="match status" value="1"/>
</dbReference>
<feature type="domain" description="Radical SAM core" evidence="5">
    <location>
        <begin position="9"/>
        <end position="209"/>
    </location>
</feature>
<dbReference type="InterPro" id="IPR023821">
    <property type="entry name" value="rSAM_TatD-assoc"/>
</dbReference>
<proteinExistence type="predicted"/>
<evidence type="ECO:0000256" key="1">
    <source>
        <dbReference type="ARBA" id="ARBA00022691"/>
    </source>
</evidence>
<dbReference type="EMBL" id="CP060490">
    <property type="protein sequence ID" value="QNL44155.1"/>
    <property type="molecule type" value="Genomic_DNA"/>
</dbReference>
<keyword evidence="2" id="KW-0479">Metal-binding</keyword>
<dbReference type="NCBIfam" id="TIGR04038">
    <property type="entry name" value="tatD_link_rSAM"/>
    <property type="match status" value="1"/>
</dbReference>
<dbReference type="SFLD" id="SFLDS00029">
    <property type="entry name" value="Radical_SAM"/>
    <property type="match status" value="1"/>
</dbReference>
<dbReference type="Proteomes" id="UP000515960">
    <property type="component" value="Chromosome"/>
</dbReference>
<reference evidence="6 7" key="1">
    <citation type="submission" date="2020-08" db="EMBL/GenBank/DDBJ databases">
        <authorList>
            <person name="Liu C."/>
            <person name="Sun Q."/>
        </authorList>
    </citation>
    <scope>NUCLEOTIDE SEQUENCE [LARGE SCALE GENOMIC DNA]</scope>
    <source>
        <strain evidence="6 7">NSJ-62</strain>
    </source>
</reference>
<dbReference type="InterPro" id="IPR013785">
    <property type="entry name" value="Aldolase_TIM"/>
</dbReference>
<dbReference type="SUPFAM" id="SSF102114">
    <property type="entry name" value="Radical SAM enzymes"/>
    <property type="match status" value="1"/>
</dbReference>
<dbReference type="GO" id="GO:0051536">
    <property type="term" value="F:iron-sulfur cluster binding"/>
    <property type="evidence" value="ECO:0007669"/>
    <property type="project" value="UniProtKB-KW"/>
</dbReference>
<evidence type="ECO:0000313" key="6">
    <source>
        <dbReference type="EMBL" id="QNL44155.1"/>
    </source>
</evidence>
<dbReference type="Pfam" id="PF04055">
    <property type="entry name" value="Radical_SAM"/>
    <property type="match status" value="1"/>
</dbReference>
<organism evidence="6 7">
    <name type="scientific">Oscillibacter hominis</name>
    <dbReference type="NCBI Taxonomy" id="2763056"/>
    <lineage>
        <taxon>Bacteria</taxon>
        <taxon>Bacillati</taxon>
        <taxon>Bacillota</taxon>
        <taxon>Clostridia</taxon>
        <taxon>Eubacteriales</taxon>
        <taxon>Oscillospiraceae</taxon>
        <taxon>Oscillibacter</taxon>
    </lineage>
</organism>
<dbReference type="GO" id="GO:0003824">
    <property type="term" value="F:catalytic activity"/>
    <property type="evidence" value="ECO:0007669"/>
    <property type="project" value="InterPro"/>
</dbReference>
<accession>A0A7G9B3M4</accession>
<dbReference type="PROSITE" id="PS51918">
    <property type="entry name" value="RADICAL_SAM"/>
    <property type="match status" value="1"/>
</dbReference>
<sequence>MKKAMTITYEYEGALYVNLTNRCDCACVFCLRHNGHDGSIYADDLWLEHEPSREEALESFFTWGDLTKYREIVFCGFGEPSYRMDDICWLIDQLHAKVPGLPPTRINTNGHANLINGRDVTPDLHGRMDTVSISLNGADEEEYLAVTRPQSGKAGWDAMLDFTRKAAAQVPHVVMTIVDKDKTPEDIEKCRALAESLGATLRVRAYIPD</sequence>
<protein>
    <submittedName>
        <fullName evidence="6">Radical SAM protein</fullName>
    </submittedName>
</protein>
<dbReference type="SFLD" id="SFLDG01111">
    <property type="entry name" value="Uncharacterised_Radical_SAM_Su"/>
    <property type="match status" value="1"/>
</dbReference>
<dbReference type="Gene3D" id="3.20.20.70">
    <property type="entry name" value="Aldolase class I"/>
    <property type="match status" value="1"/>
</dbReference>
<keyword evidence="1" id="KW-0949">S-adenosyl-L-methionine</keyword>
<dbReference type="InterPro" id="IPR058240">
    <property type="entry name" value="rSAM_sf"/>
</dbReference>
<dbReference type="InterPro" id="IPR007197">
    <property type="entry name" value="rSAM"/>
</dbReference>
<name>A0A7G9B3M4_9FIRM</name>
<evidence type="ECO:0000259" key="5">
    <source>
        <dbReference type="PROSITE" id="PS51918"/>
    </source>
</evidence>
<dbReference type="CDD" id="cd01335">
    <property type="entry name" value="Radical_SAM"/>
    <property type="match status" value="1"/>
</dbReference>
<keyword evidence="3" id="KW-0408">Iron</keyword>
<dbReference type="PANTHER" id="PTHR11228:SF7">
    <property type="entry name" value="PQQA PEPTIDE CYCLASE"/>
    <property type="match status" value="1"/>
</dbReference>
<evidence type="ECO:0000256" key="3">
    <source>
        <dbReference type="ARBA" id="ARBA00023004"/>
    </source>
</evidence>
<dbReference type="InterPro" id="IPR050377">
    <property type="entry name" value="Radical_SAM_PqqE_MftC-like"/>
</dbReference>
<evidence type="ECO:0000313" key="7">
    <source>
        <dbReference type="Proteomes" id="UP000515960"/>
    </source>
</evidence>
<keyword evidence="7" id="KW-1185">Reference proteome</keyword>
<gene>
    <name evidence="6" type="ORF">H8790_12045</name>
</gene>
<keyword evidence="4" id="KW-0411">Iron-sulfur</keyword>
<evidence type="ECO:0000256" key="2">
    <source>
        <dbReference type="ARBA" id="ARBA00022723"/>
    </source>
</evidence>
<dbReference type="RefSeq" id="WP_187332756.1">
    <property type="nucleotide sequence ID" value="NZ_CP060490.1"/>
</dbReference>